<gene>
    <name evidence="2" type="ORF">TEOVI_000217000</name>
</gene>
<dbReference type="RefSeq" id="XP_067081376.1">
    <property type="nucleotide sequence ID" value="XM_067225275.1"/>
</dbReference>
<evidence type="ECO:0000256" key="1">
    <source>
        <dbReference type="SAM" id="MobiDB-lite"/>
    </source>
</evidence>
<organism evidence="2 3">
    <name type="scientific">Trypanosoma equiperdum</name>
    <dbReference type="NCBI Taxonomy" id="5694"/>
    <lineage>
        <taxon>Eukaryota</taxon>
        <taxon>Discoba</taxon>
        <taxon>Euglenozoa</taxon>
        <taxon>Kinetoplastea</taxon>
        <taxon>Metakinetoplastina</taxon>
        <taxon>Trypanosomatida</taxon>
        <taxon>Trypanosomatidae</taxon>
        <taxon>Trypanosoma</taxon>
    </lineage>
</organism>
<proteinExistence type="predicted"/>
<dbReference type="Proteomes" id="UP000195570">
    <property type="component" value="Unassembled WGS sequence"/>
</dbReference>
<accession>A0A1G4IDX1</accession>
<sequence length="118" mass="12080">MSIVMSTLQATAPVALNRLPELERAAHATSDLKNELLLSAATAANAVSTILFKAYRRPPDDSSNSALAKLPAKKPDSLPAAAVTALGAGGTAEITERLQNSTAPGSDRQCVKTSPGPA</sequence>
<dbReference type="VEuPathDB" id="TriTrypDB:TEOVI_000217000"/>
<comment type="caution">
    <text evidence="2">The sequence shown here is derived from an EMBL/GenBank/DDBJ whole genome shotgun (WGS) entry which is preliminary data.</text>
</comment>
<dbReference type="AlphaFoldDB" id="A0A1G4IDX1"/>
<dbReference type="EMBL" id="CZPT02001493">
    <property type="protein sequence ID" value="SCU70596.1"/>
    <property type="molecule type" value="Genomic_DNA"/>
</dbReference>
<evidence type="ECO:0000313" key="2">
    <source>
        <dbReference type="EMBL" id="SCU70596.1"/>
    </source>
</evidence>
<reference evidence="2" key="1">
    <citation type="submission" date="2016-09" db="EMBL/GenBank/DDBJ databases">
        <authorList>
            <person name="Hebert L."/>
            <person name="Moumen B."/>
        </authorList>
    </citation>
    <scope>NUCLEOTIDE SEQUENCE [LARGE SCALE GENOMIC DNA]</scope>
    <source>
        <strain evidence="2">OVI</strain>
    </source>
</reference>
<evidence type="ECO:0000313" key="3">
    <source>
        <dbReference type="Proteomes" id="UP000195570"/>
    </source>
</evidence>
<dbReference type="SUPFAM" id="SSF58087">
    <property type="entry name" value="Variant surface glycoprotein (N-terminal domain)"/>
    <property type="match status" value="1"/>
</dbReference>
<feature type="region of interest" description="Disordered" evidence="1">
    <location>
        <begin position="97"/>
        <end position="118"/>
    </location>
</feature>
<protein>
    <submittedName>
        <fullName evidence="2">Uncharacterized protein</fullName>
    </submittedName>
</protein>
<name>A0A1G4IDX1_TRYEQ</name>
<dbReference type="GeneID" id="92376110"/>
<keyword evidence="3" id="KW-1185">Reference proteome</keyword>